<reference evidence="5" key="2">
    <citation type="submission" date="2020-06" db="EMBL/GenBank/DDBJ databases">
        <title>Isolation of Planomicrobium glaciei.</title>
        <authorList>
            <person name="Malisova L."/>
            <person name="Safrankova R."/>
            <person name="Jakubu V."/>
            <person name="Spanelova P."/>
        </authorList>
    </citation>
    <scope>NUCLEOTIDE SEQUENCE [LARGE SCALE GENOMIC DNA]</scope>
    <source>
        <strain evidence="5">NRL-ATB46093</strain>
    </source>
</reference>
<dbReference type="SUPFAM" id="SSF55729">
    <property type="entry name" value="Acyl-CoA N-acyltransferases (Nat)"/>
    <property type="match status" value="1"/>
</dbReference>
<name>A0A7H8QDT6_9BACL</name>
<organism evidence="4 5">
    <name type="scientific">Planococcus glaciei</name>
    <dbReference type="NCBI Taxonomy" id="459472"/>
    <lineage>
        <taxon>Bacteria</taxon>
        <taxon>Bacillati</taxon>
        <taxon>Bacillota</taxon>
        <taxon>Bacilli</taxon>
        <taxon>Bacillales</taxon>
        <taxon>Caryophanaceae</taxon>
        <taxon>Planococcus</taxon>
    </lineage>
</organism>
<keyword evidence="1 4" id="KW-0808">Transferase</keyword>
<dbReference type="PROSITE" id="PS51186">
    <property type="entry name" value="GNAT"/>
    <property type="match status" value="1"/>
</dbReference>
<dbReference type="GO" id="GO:0016747">
    <property type="term" value="F:acyltransferase activity, transferring groups other than amino-acyl groups"/>
    <property type="evidence" value="ECO:0007669"/>
    <property type="project" value="InterPro"/>
</dbReference>
<dbReference type="InterPro" id="IPR016181">
    <property type="entry name" value="Acyl_CoA_acyltransferase"/>
</dbReference>
<proteinExistence type="predicted"/>
<evidence type="ECO:0000256" key="2">
    <source>
        <dbReference type="ARBA" id="ARBA00023315"/>
    </source>
</evidence>
<sequence>MDFRGIETMDLDKADMLFQACMKDLLTREGFDGDGDLWEEEVARLNKAAQKSLVDPANRFFVAEKENELLGTIALQTPGHMLNSMIQVEPGAMEIACVYVHPAHQRSGIGRFLFQHACRELKAIGKQKFYLDAGFTSSQQYWLSKLGEPSRLLENYWGPGKPHMVWVKKVD</sequence>
<protein>
    <submittedName>
        <fullName evidence="4">GNAT family N-acetyltransferase</fullName>
    </submittedName>
</protein>
<evidence type="ECO:0000256" key="1">
    <source>
        <dbReference type="ARBA" id="ARBA00022679"/>
    </source>
</evidence>
<dbReference type="Proteomes" id="UP000509222">
    <property type="component" value="Chromosome"/>
</dbReference>
<dbReference type="PANTHER" id="PTHR43877">
    <property type="entry name" value="AMINOALKYLPHOSPHONATE N-ACETYLTRANSFERASE-RELATED-RELATED"/>
    <property type="match status" value="1"/>
</dbReference>
<dbReference type="Gene3D" id="3.40.630.30">
    <property type="match status" value="1"/>
</dbReference>
<feature type="domain" description="N-acetyltransferase" evidence="3">
    <location>
        <begin position="1"/>
        <end position="171"/>
    </location>
</feature>
<dbReference type="CDD" id="cd04301">
    <property type="entry name" value="NAT_SF"/>
    <property type="match status" value="1"/>
</dbReference>
<evidence type="ECO:0000313" key="5">
    <source>
        <dbReference type="Proteomes" id="UP000509222"/>
    </source>
</evidence>
<keyword evidence="2" id="KW-0012">Acyltransferase</keyword>
<dbReference type="InterPro" id="IPR050832">
    <property type="entry name" value="Bact_Acetyltransf"/>
</dbReference>
<accession>A0A7H8QDT6</accession>
<evidence type="ECO:0000313" key="4">
    <source>
        <dbReference type="EMBL" id="QKX52110.1"/>
    </source>
</evidence>
<dbReference type="InterPro" id="IPR000182">
    <property type="entry name" value="GNAT_dom"/>
</dbReference>
<dbReference type="Pfam" id="PF00583">
    <property type="entry name" value="Acetyltransf_1"/>
    <property type="match status" value="1"/>
</dbReference>
<gene>
    <name evidence="4" type="ORF">HF394_16845</name>
</gene>
<evidence type="ECO:0000259" key="3">
    <source>
        <dbReference type="PROSITE" id="PS51186"/>
    </source>
</evidence>
<dbReference type="AlphaFoldDB" id="A0A7H8QDT6"/>
<keyword evidence="5" id="KW-1185">Reference proteome</keyword>
<reference evidence="4 5" key="1">
    <citation type="submission" date="2020-04" db="EMBL/GenBank/DDBJ databases">
        <authorList>
            <person name="Pajer P."/>
            <person name="Broz P."/>
        </authorList>
    </citation>
    <scope>NUCLEOTIDE SEQUENCE [LARGE SCALE GENOMIC DNA]</scope>
    <source>
        <strain evidence="5">NRL-ATB46093</strain>
    </source>
</reference>
<dbReference type="EMBL" id="CP051177">
    <property type="protein sequence ID" value="QKX52110.1"/>
    <property type="molecule type" value="Genomic_DNA"/>
</dbReference>